<dbReference type="Pfam" id="PF08223">
    <property type="entry name" value="PaaX_C"/>
    <property type="match status" value="1"/>
</dbReference>
<dbReference type="PANTHER" id="PTHR30319">
    <property type="entry name" value="PHENYLACETIC ACID REGULATOR-RELATED TRANSCRIPTIONAL REPRESSOR"/>
    <property type="match status" value="1"/>
</dbReference>
<accession>A0A653E1R9</accession>
<dbReference type="InterPro" id="IPR013225">
    <property type="entry name" value="PaaX_C"/>
</dbReference>
<protein>
    <submittedName>
        <fullName evidence="3">PaaX family transcriptional regulator</fullName>
    </submittedName>
</protein>
<dbReference type="InterPro" id="IPR036388">
    <property type="entry name" value="WH-like_DNA-bd_sf"/>
</dbReference>
<dbReference type="GO" id="GO:0006351">
    <property type="term" value="P:DNA-templated transcription"/>
    <property type="evidence" value="ECO:0007669"/>
    <property type="project" value="TreeGrafter"/>
</dbReference>
<feature type="domain" description="Transcriptional repressor PaaX-like C-terminal" evidence="1">
    <location>
        <begin position="173"/>
        <end position="253"/>
    </location>
</feature>
<dbReference type="EMBL" id="LR215729">
    <property type="protein sequence ID" value="VEV96674.1"/>
    <property type="molecule type" value="Genomic_DNA"/>
</dbReference>
<dbReference type="PANTHER" id="PTHR30319:SF1">
    <property type="entry name" value="TRANSCRIPTIONAL REPRESSOR PAAX"/>
    <property type="match status" value="1"/>
</dbReference>
<dbReference type="Gene3D" id="3.30.70.2650">
    <property type="match status" value="1"/>
</dbReference>
<dbReference type="RefSeq" id="WP_150547991.1">
    <property type="nucleotide sequence ID" value="NZ_LR215729.2"/>
</dbReference>
<name>A0A653E1R9_9PSED</name>
<dbReference type="Pfam" id="PF20803">
    <property type="entry name" value="PaaX_M"/>
    <property type="match status" value="1"/>
</dbReference>
<evidence type="ECO:0000313" key="3">
    <source>
        <dbReference type="EMBL" id="VEV96674.1"/>
    </source>
</evidence>
<proteinExistence type="predicted"/>
<sequence length="277" mass="30720">MKNTAKSMILDLLVAAGDKPLLAREAVAACALFGISENSVRVTLARLSAESLIKGAGRGSYKLGPNALQLSAERAAWQQAEQRMRPWAGDYLLVYAAALGRTDRTALRQRERALQMLGFCELQKGLYIRPNNIEDDIAAVRQRLLALGLEPQALVFTGNGFTDEELARIRTLWDGAALTQRYQQLTHQLNEWLASAVDLEPEVRAREVFVLGSAAIRQVLFDPLLPEPFVDAQVRHTFVECAQHFVAEGRRIWLELFANGLSPVPVEPACSTQHPLH</sequence>
<feature type="domain" description="Transcriptional repressor PaaX-like central Cas2-like" evidence="2">
    <location>
        <begin position="101"/>
        <end position="159"/>
    </location>
</feature>
<dbReference type="AlphaFoldDB" id="A0A653E1R9"/>
<reference evidence="3" key="1">
    <citation type="submission" date="2019-02" db="EMBL/GenBank/DDBJ databases">
        <authorList>
            <consortium name="Genoscope - CEA"/>
            <person name="William W."/>
        </authorList>
    </citation>
    <scope>NUCLEOTIDE SEQUENCE [LARGE SCALE GENOMIC DNA]</scope>
    <source>
        <strain evidence="3">YSy11</strain>
    </source>
</reference>
<dbReference type="Gene3D" id="1.10.10.10">
    <property type="entry name" value="Winged helix-like DNA-binding domain superfamily/Winged helix DNA-binding domain"/>
    <property type="match status" value="1"/>
</dbReference>
<evidence type="ECO:0000259" key="2">
    <source>
        <dbReference type="Pfam" id="PF20803"/>
    </source>
</evidence>
<evidence type="ECO:0000259" key="1">
    <source>
        <dbReference type="Pfam" id="PF08223"/>
    </source>
</evidence>
<dbReference type="InterPro" id="IPR048846">
    <property type="entry name" value="PaaX-like_central"/>
</dbReference>
<gene>
    <name evidence="3" type="ORF">PMYSY11_1627</name>
</gene>
<organism evidence="3">
    <name type="scientific">Pseudomonas marincola</name>
    <dbReference type="NCBI Taxonomy" id="437900"/>
    <lineage>
        <taxon>Bacteria</taxon>
        <taxon>Pseudomonadati</taxon>
        <taxon>Pseudomonadota</taxon>
        <taxon>Gammaproteobacteria</taxon>
        <taxon>Pseudomonadales</taxon>
        <taxon>Pseudomonadaceae</taxon>
        <taxon>Pseudomonas</taxon>
    </lineage>
</organism>